<evidence type="ECO:0000256" key="1">
    <source>
        <dbReference type="ARBA" id="ARBA00008853"/>
    </source>
</evidence>
<comment type="caution">
    <text evidence="3">The sequence shown here is derived from an EMBL/GenBank/DDBJ whole genome shotgun (WGS) entry which is preliminary data.</text>
</comment>
<dbReference type="SUPFAM" id="SSF63829">
    <property type="entry name" value="Calcium-dependent phosphotriesterase"/>
    <property type="match status" value="1"/>
</dbReference>
<dbReference type="InterPro" id="IPR013658">
    <property type="entry name" value="SGL"/>
</dbReference>
<dbReference type="InterPro" id="IPR005511">
    <property type="entry name" value="SMP-30"/>
</dbReference>
<comment type="similarity">
    <text evidence="1">Belongs to the SMP-30/CGR1 family.</text>
</comment>
<dbReference type="EC" id="3.1.1.99" evidence="3"/>
<dbReference type="Gene3D" id="2.120.10.30">
    <property type="entry name" value="TolB, C-terminal domain"/>
    <property type="match status" value="1"/>
</dbReference>
<proteinExistence type="inferred from homology"/>
<accession>A0ABV3BWL9</accession>
<dbReference type="PRINTS" id="PR01790">
    <property type="entry name" value="SMP30FAMILY"/>
</dbReference>
<dbReference type="Pfam" id="PF08450">
    <property type="entry name" value="SGL"/>
    <property type="match status" value="1"/>
</dbReference>
<dbReference type="PANTHER" id="PTHR10907:SF47">
    <property type="entry name" value="REGUCALCIN"/>
    <property type="match status" value="1"/>
</dbReference>
<dbReference type="RefSeq" id="WP_359355809.1">
    <property type="nucleotide sequence ID" value="NZ_JBEYXV010000020.1"/>
</dbReference>
<dbReference type="InterPro" id="IPR011042">
    <property type="entry name" value="6-blade_b-propeller_TolB-like"/>
</dbReference>
<reference evidence="3 4" key="1">
    <citation type="submission" date="2024-06" db="EMBL/GenBank/DDBJ databases">
        <title>The Natural Products Discovery Center: Release of the First 8490 Sequenced Strains for Exploring Actinobacteria Biosynthetic Diversity.</title>
        <authorList>
            <person name="Kalkreuter E."/>
            <person name="Kautsar S.A."/>
            <person name="Yang D."/>
            <person name="Bader C.D."/>
            <person name="Teijaro C.N."/>
            <person name="Fluegel L."/>
            <person name="Davis C.M."/>
            <person name="Simpson J.R."/>
            <person name="Lauterbach L."/>
            <person name="Steele A.D."/>
            <person name="Gui C."/>
            <person name="Meng S."/>
            <person name="Li G."/>
            <person name="Viehrig K."/>
            <person name="Ye F."/>
            <person name="Su P."/>
            <person name="Kiefer A.F."/>
            <person name="Nichols A."/>
            <person name="Cepeda A.J."/>
            <person name="Yan W."/>
            <person name="Fan B."/>
            <person name="Jiang Y."/>
            <person name="Adhikari A."/>
            <person name="Zheng C.-J."/>
            <person name="Schuster L."/>
            <person name="Cowan T.M."/>
            <person name="Smanski M.J."/>
            <person name="Chevrette M.G."/>
            <person name="De Carvalho L.P.S."/>
            <person name="Shen B."/>
        </authorList>
    </citation>
    <scope>NUCLEOTIDE SEQUENCE [LARGE SCALE GENOMIC DNA]</scope>
    <source>
        <strain evidence="3 4">NPDC046838</strain>
    </source>
</reference>
<dbReference type="Proteomes" id="UP001551176">
    <property type="component" value="Unassembled WGS sequence"/>
</dbReference>
<gene>
    <name evidence="3" type="ORF">ABZ921_32765</name>
</gene>
<dbReference type="GO" id="GO:0016787">
    <property type="term" value="F:hydrolase activity"/>
    <property type="evidence" value="ECO:0007669"/>
    <property type="project" value="UniProtKB-KW"/>
</dbReference>
<evidence type="ECO:0000313" key="3">
    <source>
        <dbReference type="EMBL" id="MEU6825416.1"/>
    </source>
</evidence>
<keyword evidence="4" id="KW-1185">Reference proteome</keyword>
<organism evidence="3 4">
    <name type="scientific">Streptomyces atriruber</name>
    <dbReference type="NCBI Taxonomy" id="545121"/>
    <lineage>
        <taxon>Bacteria</taxon>
        <taxon>Bacillati</taxon>
        <taxon>Actinomycetota</taxon>
        <taxon>Actinomycetes</taxon>
        <taxon>Kitasatosporales</taxon>
        <taxon>Streptomycetaceae</taxon>
        <taxon>Streptomyces</taxon>
    </lineage>
</organism>
<protein>
    <submittedName>
        <fullName evidence="3">SMP-30/gluconolactonase/LRE family protein</fullName>
        <ecNumber evidence="3">3.1.1.99</ecNumber>
    </submittedName>
</protein>
<sequence>MHRTTALACAPDPGRLTEGPVWDHRSQELLWVDITAGLVHRGTLEPRDGGKKLPDILARETLAFGGTVGAVLPSRSGALLAAAGTSIVTADAVGTATVATLPTASDGVRRRFNDAACDPSGRLIAGTMAFDNTPEAGALYRLGTTALEPIVDPVTISNGLGWSPDGRLMYYADSPTGRVDVFDYDLATGTPSARRPFARVDGGVPDGLTVDTDGNVWVAVWGAGQVRAYTPAGSPLMVVDVPTAHVSSCAFAGPRLDTLVITTAQEELTPAQLRAQPDAGRLFICRPGATGQPTHLYDDITTETAA</sequence>
<evidence type="ECO:0000313" key="4">
    <source>
        <dbReference type="Proteomes" id="UP001551176"/>
    </source>
</evidence>
<keyword evidence="3" id="KW-0378">Hydrolase</keyword>
<evidence type="ECO:0000259" key="2">
    <source>
        <dbReference type="Pfam" id="PF08450"/>
    </source>
</evidence>
<feature type="domain" description="SMP-30/Gluconolactonase/LRE-like region" evidence="2">
    <location>
        <begin position="16"/>
        <end position="265"/>
    </location>
</feature>
<name>A0ABV3BWL9_9ACTN</name>
<dbReference type="EMBL" id="JBEYXV010000020">
    <property type="protein sequence ID" value="MEU6825416.1"/>
    <property type="molecule type" value="Genomic_DNA"/>
</dbReference>
<dbReference type="PANTHER" id="PTHR10907">
    <property type="entry name" value="REGUCALCIN"/>
    <property type="match status" value="1"/>
</dbReference>